<dbReference type="Proteomes" id="UP000887562">
    <property type="component" value="Unplaced"/>
</dbReference>
<dbReference type="GO" id="GO:0005925">
    <property type="term" value="C:focal adhesion"/>
    <property type="evidence" value="ECO:0007669"/>
    <property type="project" value="TreeGrafter"/>
</dbReference>
<keyword evidence="1 2" id="KW-0727">SH2 domain</keyword>
<evidence type="ECO:0000313" key="5">
    <source>
        <dbReference type="WBParaSite" id="maker-E.canG7_contigs_3455-snap-gene-0.7-mRNA-1"/>
    </source>
</evidence>
<dbReference type="InterPro" id="IPR000980">
    <property type="entry name" value="SH2"/>
</dbReference>
<dbReference type="PROSITE" id="PS50001">
    <property type="entry name" value="SH2"/>
    <property type="match status" value="1"/>
</dbReference>
<dbReference type="Gene3D" id="2.30.29.30">
    <property type="entry name" value="Pleckstrin-homology domain (PH domain)/Phosphotyrosine-binding domain (PTB)"/>
    <property type="match status" value="1"/>
</dbReference>
<dbReference type="SUPFAM" id="SSF50729">
    <property type="entry name" value="PH domain-like"/>
    <property type="match status" value="1"/>
</dbReference>
<dbReference type="PANTHER" id="PTHR45734:SF7">
    <property type="entry name" value="EGFR ADAPTER PROTEIN-RELATED"/>
    <property type="match status" value="1"/>
</dbReference>
<evidence type="ECO:0000313" key="4">
    <source>
        <dbReference type="Proteomes" id="UP000887562"/>
    </source>
</evidence>
<keyword evidence="4" id="KW-1185">Reference proteome</keyword>
<sequence length="628" mass="70424">NIKEIFQAKQQIAYFYLFTKARLIPCPPKKPPYPPVSLYDYMASDQTIANATNESLRSQHFMQFYRSTRAEENRRKPPLTTRISRTSSNAVSDAGRYGSRNPRAFAFGKIRIFKFAAFMVSEAPPRTFSQTNIHQYSNTLRNQWSSENNLRTGSHLKQPPICGTYSAHQENLRRRNELNQQTEYLRSSRRMSETGYGEICQEIVSLLPIGRGIQDLESGSSAATLPRAGSHTAGQPLFCCKAIVSEDLTLLVEAIAVSTFREHSHQYYHVSTEVELFLSIVHELFRMNPIGPMLTATHKRDVTGLGCSMGSLHGGSFTTGPAQANHMALDTMDSRHTLTQTNDLSYHWFRPSASRQEAIQMLINKEPGRFIIRASKSQPNSYALVVRVPLTAGEFQKPQDTEPVRTFLLNRMKGGDAVHLRGFESEPIFPSLAAFVHDHTIHQGALPVLLKLPMRSALSSNYLAGQQSSLPGRQTLSGLDFVCDVLYLGSMDVFPLQGESAVRRAVEQVLSQANNPNKGLKKKCEATVLCSVDKGLTIVDKNSIRFTKKSIPANKILYCAYDPEERVFNAIELKNRGVADSLIFAIVVKKTRFTMTEHAVYVMCQLEPNQPSSNLINFINQALPVHFR</sequence>
<evidence type="ECO:0000256" key="1">
    <source>
        <dbReference type="ARBA" id="ARBA00022999"/>
    </source>
</evidence>
<accession>A0A915EWZ0</accession>
<dbReference type="InterPro" id="IPR013625">
    <property type="entry name" value="PTB"/>
</dbReference>
<dbReference type="InterPro" id="IPR036860">
    <property type="entry name" value="SH2_dom_sf"/>
</dbReference>
<evidence type="ECO:0000259" key="3">
    <source>
        <dbReference type="PROSITE" id="PS50001"/>
    </source>
</evidence>
<dbReference type="PANTHER" id="PTHR45734">
    <property type="entry name" value="TENSIN"/>
    <property type="match status" value="1"/>
</dbReference>
<dbReference type="SUPFAM" id="SSF55550">
    <property type="entry name" value="SH2 domain"/>
    <property type="match status" value="1"/>
</dbReference>
<dbReference type="SMART" id="SM00252">
    <property type="entry name" value="SH2"/>
    <property type="match status" value="1"/>
</dbReference>
<evidence type="ECO:0000256" key="2">
    <source>
        <dbReference type="PROSITE-ProRule" id="PRU00191"/>
    </source>
</evidence>
<organism evidence="4 5">
    <name type="scientific">Echinococcus canadensis</name>
    <dbReference type="NCBI Taxonomy" id="519352"/>
    <lineage>
        <taxon>Eukaryota</taxon>
        <taxon>Metazoa</taxon>
        <taxon>Spiralia</taxon>
        <taxon>Lophotrochozoa</taxon>
        <taxon>Platyhelminthes</taxon>
        <taxon>Cestoda</taxon>
        <taxon>Eucestoda</taxon>
        <taxon>Cyclophyllidea</taxon>
        <taxon>Taeniidae</taxon>
        <taxon>Echinococcus</taxon>
        <taxon>Echinococcus canadensis group</taxon>
    </lineage>
</organism>
<dbReference type="InterPro" id="IPR051484">
    <property type="entry name" value="Tensin_PTEN_phosphatase"/>
</dbReference>
<dbReference type="InterPro" id="IPR011993">
    <property type="entry name" value="PH-like_dom_sf"/>
</dbReference>
<dbReference type="Gene3D" id="3.30.505.10">
    <property type="entry name" value="SH2 domain"/>
    <property type="match status" value="1"/>
</dbReference>
<feature type="domain" description="SH2" evidence="3">
    <location>
        <begin position="348"/>
        <end position="454"/>
    </location>
</feature>
<protein>
    <submittedName>
        <fullName evidence="5">SH2 domain-containing protein</fullName>
    </submittedName>
</protein>
<dbReference type="Pfam" id="PF00017">
    <property type="entry name" value="SH2"/>
    <property type="match status" value="1"/>
</dbReference>
<name>A0A915EWZ0_9CEST</name>
<reference evidence="5" key="1">
    <citation type="submission" date="2022-11" db="UniProtKB">
        <authorList>
            <consortium name="WormBaseParasite"/>
        </authorList>
    </citation>
    <scope>IDENTIFICATION</scope>
</reference>
<dbReference type="AlphaFoldDB" id="A0A915EWZ0"/>
<proteinExistence type="predicted"/>
<dbReference type="Pfam" id="PF08416">
    <property type="entry name" value="PTB"/>
    <property type="match status" value="1"/>
</dbReference>
<dbReference type="WBParaSite" id="maker-E.canG7_contigs_3455-snap-gene-0.7-mRNA-1">
    <property type="protein sequence ID" value="maker-E.canG7_contigs_3455-snap-gene-0.7-mRNA-1"/>
    <property type="gene ID" value="EcG7_08798"/>
</dbReference>